<name>A0A8J3I6N2_9CHLR</name>
<dbReference type="SUPFAM" id="SSF52540">
    <property type="entry name" value="P-loop containing nucleoside triphosphate hydrolases"/>
    <property type="match status" value="1"/>
</dbReference>
<sequence length="1026" mass="116874">MALLDERIRQELLALYPELLAAGELRVGADLQRCYDTFRHKFGPEQLRALEGEELLHALHGPNKDSLAYWLEFKDDAEFPSGFGSIAGGSSFKFGLFLKRDTGTWMTGSSQNQVILTRRQAIDKALQQRDQLLAGVALLEGMPAQGTDEDYEYLQQEMDRVAPDVSNAAWAHKYFSLLFPDKLDDYHVLEYQRFHLIKLLQAPPSIEGRYAAGGRFLAIARELEMAVNTLTRLTNHRNGDPHRYWRLGTRGWKSGENIWEQMRDGDYCAIGWSEIGDLSSLTYDDAGRQEIRAKLQEAYPDKHASEIGRISRQFLDFRWSITQGDQVLASDGATVLGIGRVTGDYFYDASSTFPHCLPVEWLSLQPWKQPDQVPDIEGKLTTVYRMKRVQNLIEAERRILDARHDPLLRQKRVQTLSGDVEPLSSASDDFVYERPLELMRSNTDIDEASSLRGWRDYVIQVLEDAEEPLRYVDIATRAIALGMQTRGKTPDKTVIRVLGENPHLFEKVDKGVYGLRGKHYATQEVEFAIPQQRETFHQAFEQDGDEQFDDDKLARVPEPRLSRLIAELRRHVLVEESLVRRIYHALLNGHVILTGPPGTGKTELARLLPEILWRSEDDTAERQNDEATSRQWQTETAYTTTLVTATSEWSTRTLISSIVPVISEARLTYRTQYGHLTEAILHNWMAAKGAPATWHFSKRKYVQNGSSKYKGHWLIIDEFNRAPIDSALGEALTALGNGESLLVPIDGTSVRVPLPKDFRIIGTLNSFDRNYLNQISEALKRRFAFIEVLPPTRVYRLQEQSIVLYKALCDLIHLNSESIKFEEDSTLTWANVVMIGTDSEGSYTCAWEGESTFYQVFTEIAWPLLEVLRVYRQLGTAQVISLVRQMLTPGILNGYTTFDQWLQALDIALCDVIADQLQVLLPDELDVLLWYVRLDADAFIERYNMFLLGLAGKPRRLNAHLEALSNIVESEQGQLLTDEEVEILLGLDEPAVSANILQVAFHLNHPAFKLPQFARRLRSYKAERGL</sequence>
<evidence type="ECO:0000313" key="3">
    <source>
        <dbReference type="EMBL" id="GHO49641.1"/>
    </source>
</evidence>
<dbReference type="SMART" id="SM00382">
    <property type="entry name" value="AAA"/>
    <property type="match status" value="1"/>
</dbReference>
<dbReference type="InterPro" id="IPR052934">
    <property type="entry name" value="Methyl-DNA_Rec/Restrict_Enz"/>
</dbReference>
<dbReference type="PANTHER" id="PTHR37291:SF1">
    <property type="entry name" value="TYPE IV METHYL-DIRECTED RESTRICTION ENZYME ECOKMCRB SUBUNIT"/>
    <property type="match status" value="1"/>
</dbReference>
<evidence type="ECO:0000256" key="1">
    <source>
        <dbReference type="ARBA" id="ARBA00023163"/>
    </source>
</evidence>
<dbReference type="GO" id="GO:0005524">
    <property type="term" value="F:ATP binding"/>
    <property type="evidence" value="ECO:0007669"/>
    <property type="project" value="InterPro"/>
</dbReference>
<dbReference type="EMBL" id="BNJF01000006">
    <property type="protein sequence ID" value="GHO49641.1"/>
    <property type="molecule type" value="Genomic_DNA"/>
</dbReference>
<gene>
    <name evidence="3" type="ORF">KSX_78040</name>
</gene>
<dbReference type="PROSITE" id="PS51913">
    <property type="entry name" value="HTH_HARE"/>
    <property type="match status" value="1"/>
</dbReference>
<evidence type="ECO:0000313" key="4">
    <source>
        <dbReference type="Proteomes" id="UP000612362"/>
    </source>
</evidence>
<evidence type="ECO:0000259" key="2">
    <source>
        <dbReference type="PROSITE" id="PS51913"/>
    </source>
</evidence>
<dbReference type="InterPro" id="IPR003593">
    <property type="entry name" value="AAA+_ATPase"/>
</dbReference>
<feature type="domain" description="HTH HARE-type" evidence="2">
    <location>
        <begin position="452"/>
        <end position="518"/>
    </location>
</feature>
<dbReference type="RefSeq" id="WP_220198755.1">
    <property type="nucleotide sequence ID" value="NZ_BNJF01000006.1"/>
</dbReference>
<dbReference type="GO" id="GO:0016887">
    <property type="term" value="F:ATP hydrolysis activity"/>
    <property type="evidence" value="ECO:0007669"/>
    <property type="project" value="InterPro"/>
</dbReference>
<dbReference type="InterPro" id="IPR011704">
    <property type="entry name" value="ATPase_dyneun-rel_AAA"/>
</dbReference>
<keyword evidence="4" id="KW-1185">Reference proteome</keyword>
<dbReference type="Proteomes" id="UP000612362">
    <property type="component" value="Unassembled WGS sequence"/>
</dbReference>
<keyword evidence="1" id="KW-0804">Transcription</keyword>
<organism evidence="3 4">
    <name type="scientific">Ktedonospora formicarum</name>
    <dbReference type="NCBI Taxonomy" id="2778364"/>
    <lineage>
        <taxon>Bacteria</taxon>
        <taxon>Bacillati</taxon>
        <taxon>Chloroflexota</taxon>
        <taxon>Ktedonobacteria</taxon>
        <taxon>Ktedonobacterales</taxon>
        <taxon>Ktedonobacteraceae</taxon>
        <taxon>Ktedonospora</taxon>
    </lineage>
</organism>
<dbReference type="InterPro" id="IPR007759">
    <property type="entry name" value="Asxl_HARE-HTH"/>
</dbReference>
<dbReference type="AlphaFoldDB" id="A0A8J3I6N2"/>
<comment type="caution">
    <text evidence="3">The sequence shown here is derived from an EMBL/GenBank/DDBJ whole genome shotgun (WGS) entry which is preliminary data.</text>
</comment>
<reference evidence="3" key="1">
    <citation type="submission" date="2020-10" db="EMBL/GenBank/DDBJ databases">
        <title>Taxonomic study of unclassified bacteria belonging to the class Ktedonobacteria.</title>
        <authorList>
            <person name="Yabe S."/>
            <person name="Wang C.M."/>
            <person name="Zheng Y."/>
            <person name="Sakai Y."/>
            <person name="Cavaletti L."/>
            <person name="Monciardini P."/>
            <person name="Donadio S."/>
        </authorList>
    </citation>
    <scope>NUCLEOTIDE SEQUENCE</scope>
    <source>
        <strain evidence="3">SOSP1-1</strain>
    </source>
</reference>
<accession>A0A8J3I6N2</accession>
<dbReference type="InterPro" id="IPR027417">
    <property type="entry name" value="P-loop_NTPase"/>
</dbReference>
<dbReference type="GO" id="GO:0006355">
    <property type="term" value="P:regulation of DNA-templated transcription"/>
    <property type="evidence" value="ECO:0007669"/>
    <property type="project" value="InterPro"/>
</dbReference>
<protein>
    <recommendedName>
        <fullName evidence="2">HTH HARE-type domain-containing protein</fullName>
    </recommendedName>
</protein>
<dbReference type="PANTHER" id="PTHR37291">
    <property type="entry name" value="5-METHYLCYTOSINE-SPECIFIC RESTRICTION ENZYME B"/>
    <property type="match status" value="1"/>
</dbReference>
<dbReference type="Pfam" id="PF07728">
    <property type="entry name" value="AAA_5"/>
    <property type="match status" value="1"/>
</dbReference>
<dbReference type="Gene3D" id="3.40.50.300">
    <property type="entry name" value="P-loop containing nucleotide triphosphate hydrolases"/>
    <property type="match status" value="1"/>
</dbReference>
<proteinExistence type="predicted"/>